<dbReference type="EMBL" id="ML994285">
    <property type="protein sequence ID" value="KAF2197052.1"/>
    <property type="molecule type" value="Genomic_DNA"/>
</dbReference>
<evidence type="ECO:0000259" key="4">
    <source>
        <dbReference type="Pfam" id="PF14748"/>
    </source>
</evidence>
<dbReference type="GO" id="GO:0004735">
    <property type="term" value="F:pyrroline-5-carboxylate reductase activity"/>
    <property type="evidence" value="ECO:0007669"/>
    <property type="project" value="TreeGrafter"/>
</dbReference>
<evidence type="ECO:0000259" key="3">
    <source>
        <dbReference type="Pfam" id="PF03807"/>
    </source>
</evidence>
<dbReference type="InterPro" id="IPR008927">
    <property type="entry name" value="6-PGluconate_DH-like_C_sf"/>
</dbReference>
<dbReference type="Pfam" id="PF03807">
    <property type="entry name" value="F420_oxidored"/>
    <property type="match status" value="1"/>
</dbReference>
<evidence type="ECO:0000313" key="6">
    <source>
        <dbReference type="Proteomes" id="UP000799536"/>
    </source>
</evidence>
<gene>
    <name evidence="5" type="ORF">GQ43DRAFT_497135</name>
</gene>
<dbReference type="Gene3D" id="1.10.3730.10">
    <property type="entry name" value="ProC C-terminal domain-like"/>
    <property type="match status" value="1"/>
</dbReference>
<evidence type="ECO:0000256" key="2">
    <source>
        <dbReference type="ARBA" id="ARBA00023002"/>
    </source>
</evidence>
<dbReference type="InterPro" id="IPR028939">
    <property type="entry name" value="P5C_Rdtase_cat_N"/>
</dbReference>
<dbReference type="Gene3D" id="3.40.50.720">
    <property type="entry name" value="NAD(P)-binding Rossmann-like Domain"/>
    <property type="match status" value="1"/>
</dbReference>
<keyword evidence="2" id="KW-0560">Oxidoreductase</keyword>
<reference evidence="5" key="1">
    <citation type="journal article" date="2020" name="Stud. Mycol.">
        <title>101 Dothideomycetes genomes: a test case for predicting lifestyles and emergence of pathogens.</title>
        <authorList>
            <person name="Haridas S."/>
            <person name="Albert R."/>
            <person name="Binder M."/>
            <person name="Bloem J."/>
            <person name="Labutti K."/>
            <person name="Salamov A."/>
            <person name="Andreopoulos B."/>
            <person name="Baker S."/>
            <person name="Barry K."/>
            <person name="Bills G."/>
            <person name="Bluhm B."/>
            <person name="Cannon C."/>
            <person name="Castanera R."/>
            <person name="Culley D."/>
            <person name="Daum C."/>
            <person name="Ezra D."/>
            <person name="Gonzalez J."/>
            <person name="Henrissat B."/>
            <person name="Kuo A."/>
            <person name="Liang C."/>
            <person name="Lipzen A."/>
            <person name="Lutzoni F."/>
            <person name="Magnuson J."/>
            <person name="Mondo S."/>
            <person name="Nolan M."/>
            <person name="Ohm R."/>
            <person name="Pangilinan J."/>
            <person name="Park H.-J."/>
            <person name="Ramirez L."/>
            <person name="Alfaro M."/>
            <person name="Sun H."/>
            <person name="Tritt A."/>
            <person name="Yoshinaga Y."/>
            <person name="Zwiers L.-H."/>
            <person name="Turgeon B."/>
            <person name="Goodwin S."/>
            <person name="Spatafora J."/>
            <person name="Crous P."/>
            <person name="Grigoriev I."/>
        </authorList>
    </citation>
    <scope>NUCLEOTIDE SEQUENCE</scope>
    <source>
        <strain evidence="5">ATCC 74209</strain>
    </source>
</reference>
<dbReference type="Pfam" id="PF14748">
    <property type="entry name" value="P5CR_dimer"/>
    <property type="match status" value="1"/>
</dbReference>
<accession>A0A9P4JI06</accession>
<dbReference type="InterPro" id="IPR029036">
    <property type="entry name" value="P5CR_dimer"/>
</dbReference>
<feature type="domain" description="Pyrroline-5-carboxylate reductase dimerisation" evidence="4">
    <location>
        <begin position="175"/>
        <end position="224"/>
    </location>
</feature>
<comment type="caution">
    <text evidence="5">The sequence shown here is derived from an EMBL/GenBank/DDBJ whole genome shotgun (WGS) entry which is preliminary data.</text>
</comment>
<organism evidence="5 6">
    <name type="scientific">Delitschia confertaspora ATCC 74209</name>
    <dbReference type="NCBI Taxonomy" id="1513339"/>
    <lineage>
        <taxon>Eukaryota</taxon>
        <taxon>Fungi</taxon>
        <taxon>Dikarya</taxon>
        <taxon>Ascomycota</taxon>
        <taxon>Pezizomycotina</taxon>
        <taxon>Dothideomycetes</taxon>
        <taxon>Pleosporomycetidae</taxon>
        <taxon>Pleosporales</taxon>
        <taxon>Delitschiaceae</taxon>
        <taxon>Delitschia</taxon>
    </lineage>
</organism>
<dbReference type="OrthoDB" id="10263291at2759"/>
<evidence type="ECO:0000313" key="5">
    <source>
        <dbReference type="EMBL" id="KAF2197052.1"/>
    </source>
</evidence>
<sequence length="225" mass="24813">MGKAILNRMLNVPKISSPTFDRFTVSVSSDATIHRLTKEFSASKSTVDFLRNENIRAAEAADAVILCFPLNQFRKVLSQDGRAGAVRDKLVISILAGVSRQEMEEALSHSYSGTKNEREEYNIIRVMPSLGVRAEESTSLMVEEAPPLPQHMRELAESIFRPIGRIHMTKPHLYEPLTVLSAVSHALMSVSIDAIIDSCVTEGIPREDALAVAASCWRGYATLLT</sequence>
<dbReference type="PANTHER" id="PTHR11645">
    <property type="entry name" value="PYRROLINE-5-CARBOXYLATE REDUCTASE"/>
    <property type="match status" value="1"/>
</dbReference>
<evidence type="ECO:0000256" key="1">
    <source>
        <dbReference type="ARBA" id="ARBA00005525"/>
    </source>
</evidence>
<dbReference type="Proteomes" id="UP000799536">
    <property type="component" value="Unassembled WGS sequence"/>
</dbReference>
<dbReference type="SUPFAM" id="SSF48179">
    <property type="entry name" value="6-phosphogluconate dehydrogenase C-terminal domain-like"/>
    <property type="match status" value="1"/>
</dbReference>
<keyword evidence="6" id="KW-1185">Reference proteome</keyword>
<dbReference type="AlphaFoldDB" id="A0A9P4JI06"/>
<dbReference type="InterPro" id="IPR036291">
    <property type="entry name" value="NAD(P)-bd_dom_sf"/>
</dbReference>
<name>A0A9P4JI06_9PLEO</name>
<dbReference type="SUPFAM" id="SSF51735">
    <property type="entry name" value="NAD(P)-binding Rossmann-fold domains"/>
    <property type="match status" value="1"/>
</dbReference>
<protein>
    <recommendedName>
        <fullName evidence="7">Pyrroline-5-carboxylate reductase catalytic N-terminal domain-containing protein</fullName>
    </recommendedName>
</protein>
<feature type="domain" description="Pyrroline-5-carboxylate reductase catalytic N-terminal" evidence="3">
    <location>
        <begin position="1"/>
        <end position="97"/>
    </location>
</feature>
<dbReference type="GO" id="GO:0055129">
    <property type="term" value="P:L-proline biosynthetic process"/>
    <property type="evidence" value="ECO:0007669"/>
    <property type="project" value="TreeGrafter"/>
</dbReference>
<evidence type="ECO:0008006" key="7">
    <source>
        <dbReference type="Google" id="ProtNLM"/>
    </source>
</evidence>
<comment type="similarity">
    <text evidence="1">Belongs to the pyrroline-5-carboxylate reductase family.</text>
</comment>
<proteinExistence type="inferred from homology"/>
<dbReference type="PANTHER" id="PTHR11645:SF0">
    <property type="entry name" value="PYRROLINE-5-CARBOXYLATE REDUCTASE 3"/>
    <property type="match status" value="1"/>
</dbReference>